<evidence type="ECO:0000256" key="2">
    <source>
        <dbReference type="ARBA" id="ARBA00010897"/>
    </source>
</evidence>
<keyword evidence="5 9" id="KW-0436">Ligase</keyword>
<name>A0A2W5SL28_9CORY</name>
<evidence type="ECO:0000256" key="9">
    <source>
        <dbReference type="RuleBase" id="RU365100"/>
    </source>
</evidence>
<dbReference type="InterPro" id="IPR036068">
    <property type="entry name" value="Nicotinate_pribotase-like_C"/>
</dbReference>
<dbReference type="AlphaFoldDB" id="A0A2W5SL28"/>
<dbReference type="GO" id="GO:0004516">
    <property type="term" value="F:nicotinate phosphoribosyltransferase activity"/>
    <property type="evidence" value="ECO:0007669"/>
    <property type="project" value="UniProtKB-UniRule"/>
</dbReference>
<feature type="domain" description="Nicotinate/nicotinamide phosphoribosyltransferase" evidence="10">
    <location>
        <begin position="161"/>
        <end position="349"/>
    </location>
</feature>
<evidence type="ECO:0000259" key="10">
    <source>
        <dbReference type="Pfam" id="PF04095"/>
    </source>
</evidence>
<evidence type="ECO:0000256" key="6">
    <source>
        <dbReference type="ARBA" id="ARBA00022642"/>
    </source>
</evidence>
<dbReference type="InterPro" id="IPR007229">
    <property type="entry name" value="Nic_PRibTrfase-Fam"/>
</dbReference>
<dbReference type="UniPathway" id="UPA00253">
    <property type="reaction ID" value="UER00457"/>
</dbReference>
<dbReference type="Proteomes" id="UP000249432">
    <property type="component" value="Unassembled WGS sequence"/>
</dbReference>
<keyword evidence="4" id="KW-0597">Phosphoprotein</keyword>
<accession>A0A2W5SL28</accession>
<dbReference type="EC" id="6.3.4.21" evidence="3 9"/>
<dbReference type="PIRSF" id="PIRSF000484">
    <property type="entry name" value="NAPRT"/>
    <property type="match status" value="1"/>
</dbReference>
<evidence type="ECO:0000256" key="8">
    <source>
        <dbReference type="ARBA" id="ARBA00048668"/>
    </source>
</evidence>
<dbReference type="GO" id="GO:0016757">
    <property type="term" value="F:glycosyltransferase activity"/>
    <property type="evidence" value="ECO:0007669"/>
    <property type="project" value="UniProtKB-KW"/>
</dbReference>
<reference evidence="12 13" key="1">
    <citation type="submission" date="2017-08" db="EMBL/GenBank/DDBJ databases">
        <title>Infants hospitalized years apart are colonized by the same room-sourced microbial strains.</title>
        <authorList>
            <person name="Brooks B."/>
            <person name="Olm M.R."/>
            <person name="Firek B.A."/>
            <person name="Baker R."/>
            <person name="Thomas B.C."/>
            <person name="Morowitz M.J."/>
            <person name="Banfield J.F."/>
        </authorList>
    </citation>
    <scope>NUCLEOTIDE SEQUENCE [LARGE SCALE GENOMIC DNA]</scope>
    <source>
        <strain evidence="12">S2_003_000_R1_3</strain>
    </source>
</reference>
<evidence type="ECO:0000256" key="1">
    <source>
        <dbReference type="ARBA" id="ARBA00004952"/>
    </source>
</evidence>
<evidence type="ECO:0000256" key="7">
    <source>
        <dbReference type="ARBA" id="ARBA00022679"/>
    </source>
</evidence>
<evidence type="ECO:0000313" key="13">
    <source>
        <dbReference type="Proteomes" id="UP000249432"/>
    </source>
</evidence>
<dbReference type="NCBIfam" id="NF009131">
    <property type="entry name" value="PRK12484.1"/>
    <property type="match status" value="1"/>
</dbReference>
<dbReference type="Pfam" id="PF04095">
    <property type="entry name" value="NAPRTase"/>
    <property type="match status" value="1"/>
</dbReference>
<keyword evidence="7 9" id="KW-0808">Transferase</keyword>
<comment type="function">
    <text evidence="9">Catalyzes the first step in the biosynthesis of NAD from nicotinic acid, the ATP-dependent synthesis of beta-nicotinate D-ribonucleotide from nicotinate and 5-phospho-D-ribose 1-phosphate.</text>
</comment>
<dbReference type="EMBL" id="QFRA01000033">
    <property type="protein sequence ID" value="PZR03622.1"/>
    <property type="molecule type" value="Genomic_DNA"/>
</dbReference>
<dbReference type="SUPFAM" id="SSF54675">
    <property type="entry name" value="Nicotinate/Quinolinate PRTase N-terminal domain-like"/>
    <property type="match status" value="1"/>
</dbReference>
<evidence type="ECO:0000313" key="12">
    <source>
        <dbReference type="EMBL" id="PZR03622.1"/>
    </source>
</evidence>
<dbReference type="NCBIfam" id="NF006698">
    <property type="entry name" value="PRK09243.1-5"/>
    <property type="match status" value="1"/>
</dbReference>
<comment type="catalytic activity">
    <reaction evidence="8 9">
        <text>5-phospho-alpha-D-ribose 1-diphosphate + nicotinate + ATP + H2O = nicotinate beta-D-ribonucleotide + ADP + phosphate + diphosphate</text>
        <dbReference type="Rhea" id="RHEA:36163"/>
        <dbReference type="ChEBI" id="CHEBI:15377"/>
        <dbReference type="ChEBI" id="CHEBI:30616"/>
        <dbReference type="ChEBI" id="CHEBI:32544"/>
        <dbReference type="ChEBI" id="CHEBI:33019"/>
        <dbReference type="ChEBI" id="CHEBI:43474"/>
        <dbReference type="ChEBI" id="CHEBI:57502"/>
        <dbReference type="ChEBI" id="CHEBI:58017"/>
        <dbReference type="ChEBI" id="CHEBI:456216"/>
        <dbReference type="EC" id="6.3.4.21"/>
    </reaction>
</comment>
<gene>
    <name evidence="12" type="ORF">DI525_09520</name>
</gene>
<comment type="pathway">
    <text evidence="1 9">Cofactor biosynthesis; NAD(+) biosynthesis; nicotinate D-ribonucleotide from nicotinate: step 1/1.</text>
</comment>
<dbReference type="InterPro" id="IPR013785">
    <property type="entry name" value="Aldolase_TIM"/>
</dbReference>
<comment type="similarity">
    <text evidence="2 9">Belongs to the NAPRTase family.</text>
</comment>
<feature type="domain" description="Nicotinate phosphoribosyltransferase N-terminal" evidence="11">
    <location>
        <begin position="19"/>
        <end position="140"/>
    </location>
</feature>
<dbReference type="InterPro" id="IPR041525">
    <property type="entry name" value="N/Namide_PRibTrfase"/>
</dbReference>
<evidence type="ECO:0000259" key="11">
    <source>
        <dbReference type="Pfam" id="PF17767"/>
    </source>
</evidence>
<dbReference type="GO" id="GO:0005829">
    <property type="term" value="C:cytosol"/>
    <property type="evidence" value="ECO:0007669"/>
    <property type="project" value="TreeGrafter"/>
</dbReference>
<keyword evidence="6 9" id="KW-0662">Pyridine nucleotide biosynthesis</keyword>
<dbReference type="NCBIfam" id="TIGR01513">
    <property type="entry name" value="NAPRTase_put"/>
    <property type="match status" value="1"/>
</dbReference>
<evidence type="ECO:0000256" key="4">
    <source>
        <dbReference type="ARBA" id="ARBA00022553"/>
    </source>
</evidence>
<dbReference type="InterPro" id="IPR040727">
    <property type="entry name" value="NAPRTase_N"/>
</dbReference>
<dbReference type="Gene3D" id="3.20.140.10">
    <property type="entry name" value="nicotinate phosphoribosyltransferase"/>
    <property type="match status" value="1"/>
</dbReference>
<dbReference type="SUPFAM" id="SSF51690">
    <property type="entry name" value="Nicotinate/Quinolinate PRTase C-terminal domain-like"/>
    <property type="match status" value="1"/>
</dbReference>
<evidence type="ECO:0000256" key="3">
    <source>
        <dbReference type="ARBA" id="ARBA00013236"/>
    </source>
</evidence>
<evidence type="ECO:0000256" key="5">
    <source>
        <dbReference type="ARBA" id="ARBA00022598"/>
    </source>
</evidence>
<proteinExistence type="inferred from homology"/>
<comment type="caution">
    <text evidence="12">The sequence shown here is derived from an EMBL/GenBank/DDBJ whole genome shotgun (WGS) entry which is preliminary data.</text>
</comment>
<organism evidence="12 13">
    <name type="scientific">Corynebacterium kroppenstedtii</name>
    <dbReference type="NCBI Taxonomy" id="161879"/>
    <lineage>
        <taxon>Bacteria</taxon>
        <taxon>Bacillati</taxon>
        <taxon>Actinomycetota</taxon>
        <taxon>Actinomycetes</taxon>
        <taxon>Mycobacteriales</taxon>
        <taxon>Corynebacteriaceae</taxon>
        <taxon>Corynebacterium</taxon>
    </lineage>
</organism>
<dbReference type="InterPro" id="IPR006405">
    <property type="entry name" value="Nic_PRibTrfase_pncB"/>
</dbReference>
<dbReference type="GO" id="GO:0034355">
    <property type="term" value="P:NAD+ biosynthetic process via the salvage pathway"/>
    <property type="evidence" value="ECO:0007669"/>
    <property type="project" value="TreeGrafter"/>
</dbReference>
<dbReference type="PANTHER" id="PTHR11098:SF8">
    <property type="entry name" value="NICOTINATE PHOSPHORIBOSYLTRANSFERASE PNCB1"/>
    <property type="match status" value="1"/>
</dbReference>
<dbReference type="Pfam" id="PF17767">
    <property type="entry name" value="NAPRTase_N"/>
    <property type="match status" value="1"/>
</dbReference>
<dbReference type="PANTHER" id="PTHR11098">
    <property type="entry name" value="NICOTINATE PHOSPHORIBOSYLTRANSFERASE"/>
    <property type="match status" value="1"/>
</dbReference>
<sequence>MFAMNASHPQDTTRRSSALLTDKYELTMLDAAIKDGTADRQVSFEVFARRLPGQRRYGVVAGTDRVLRTVRDFVFTDEQLEYLDFLSDETIDYLRNYRFSGHIDGYSEGELYFPYSPILTARGTFAECVVLETVILSIMNADSAVATAAARMVTAAEGRPLMEMGSRRTHEYAAVTATRAAYLAGFSSTSNLEAAYRYNIPSAGTAAHAWTLAHTTSEGAHEDEAFRTQIDALGIGTTLLVDTYDIAAGVRTAIDVAGTDLGGIRIDSGELGVLARQVRDQLDTLGATNTKIVVSSDLDEFAIAALRSEPVDAYGVGTSVVTGSGHPTAEMVYKLVEVDGLPVAKRSSHKISHGGTKRAYRAVRESGTAVEEVITHFDDEAPKLYNGLHARPLTVALMRDGEITGNLPSLEACREYLSQALITLPWEGLALSADEPAISTRFVGF</sequence>
<protein>
    <recommendedName>
        <fullName evidence="3 9">Nicotinate phosphoribosyltransferase</fullName>
        <ecNumber evidence="3 9">6.3.4.21</ecNumber>
    </recommendedName>
</protein>
<comment type="PTM">
    <text evidence="9">Transiently phosphorylated on a His residue during the reaction cycle. Phosphorylation strongly increases the affinity for substrates and increases the rate of nicotinate D-ribonucleotide production. Dephosphorylation regenerates the low-affinity form of the enzyme, leading to product release.</text>
</comment>
<keyword evidence="12" id="KW-0328">Glycosyltransferase</keyword>
<dbReference type="Gene3D" id="3.20.20.70">
    <property type="entry name" value="Aldolase class I"/>
    <property type="match status" value="1"/>
</dbReference>